<protein>
    <submittedName>
        <fullName evidence="1">Uncharacterized protein</fullName>
    </submittedName>
</protein>
<evidence type="ECO:0000313" key="1">
    <source>
        <dbReference type="EMBL" id="ACL55651.1"/>
    </source>
</evidence>
<proteinExistence type="predicted"/>
<dbReference type="AlphaFoldDB" id="B8IDS9"/>
<dbReference type="STRING" id="460265.Mnod_0615"/>
<dbReference type="EMBL" id="CP001349">
    <property type="protein sequence ID" value="ACL55651.1"/>
    <property type="molecule type" value="Genomic_DNA"/>
</dbReference>
<sequence length="123" mass="13075">MTTQAFPRRVVVTASLLSCAPRPGSPEAPAFAALLADEADYLLRRYGTAQRGLTDEAAEERDYLAAAAQDLQALADLYRGSPTPYRDDPRAAPPAGQRARLPVAGHLLIAVGEGRPTSLFARG</sequence>
<reference evidence="1 2" key="1">
    <citation type="submission" date="2009-01" db="EMBL/GenBank/DDBJ databases">
        <title>Complete sequence of chromosome of Methylobacterium nodulans ORS 2060.</title>
        <authorList>
            <consortium name="US DOE Joint Genome Institute"/>
            <person name="Lucas S."/>
            <person name="Copeland A."/>
            <person name="Lapidus A."/>
            <person name="Glavina del Rio T."/>
            <person name="Dalin E."/>
            <person name="Tice H."/>
            <person name="Bruce D."/>
            <person name="Goodwin L."/>
            <person name="Pitluck S."/>
            <person name="Sims D."/>
            <person name="Brettin T."/>
            <person name="Detter J.C."/>
            <person name="Han C."/>
            <person name="Larimer F."/>
            <person name="Land M."/>
            <person name="Hauser L."/>
            <person name="Kyrpides N."/>
            <person name="Ivanova N."/>
            <person name="Marx C.J."/>
            <person name="Richardson P."/>
        </authorList>
    </citation>
    <scope>NUCLEOTIDE SEQUENCE [LARGE SCALE GENOMIC DNA]</scope>
    <source>
        <strain evidence="2">LMG 21967 / CNCM I-2342 / ORS 2060</strain>
    </source>
</reference>
<dbReference type="KEGG" id="mno:Mnod_0615"/>
<gene>
    <name evidence="1" type="ordered locus">Mnod_0615</name>
</gene>
<organism evidence="1 2">
    <name type="scientific">Methylobacterium nodulans (strain LMG 21967 / CNCM I-2342 / ORS 2060)</name>
    <dbReference type="NCBI Taxonomy" id="460265"/>
    <lineage>
        <taxon>Bacteria</taxon>
        <taxon>Pseudomonadati</taxon>
        <taxon>Pseudomonadota</taxon>
        <taxon>Alphaproteobacteria</taxon>
        <taxon>Hyphomicrobiales</taxon>
        <taxon>Methylobacteriaceae</taxon>
        <taxon>Methylobacterium</taxon>
    </lineage>
</organism>
<evidence type="ECO:0000313" key="2">
    <source>
        <dbReference type="Proteomes" id="UP000008207"/>
    </source>
</evidence>
<keyword evidence="2" id="KW-1185">Reference proteome</keyword>
<name>B8IDS9_METNO</name>
<dbReference type="Proteomes" id="UP000008207">
    <property type="component" value="Chromosome"/>
</dbReference>
<dbReference type="RefSeq" id="WP_015927360.1">
    <property type="nucleotide sequence ID" value="NC_011894.1"/>
</dbReference>
<accession>B8IDS9</accession>
<dbReference type="HOGENOM" id="CLU_2012596_0_0_5"/>